<dbReference type="InterPro" id="IPR014054">
    <property type="entry name" value="Phage_regulatory_Rha"/>
</dbReference>
<evidence type="ECO:0000313" key="1">
    <source>
        <dbReference type="EMBL" id="THF61539.1"/>
    </source>
</evidence>
<dbReference type="EMBL" id="SSOC01000009">
    <property type="protein sequence ID" value="THF61539.1"/>
    <property type="molecule type" value="Genomic_DNA"/>
</dbReference>
<keyword evidence="2" id="KW-1185">Reference proteome</keyword>
<dbReference type="Pfam" id="PF09669">
    <property type="entry name" value="Phage_pRha"/>
    <property type="match status" value="1"/>
</dbReference>
<dbReference type="OrthoDB" id="2233792at2"/>
<accession>A0A4S4APD2</accession>
<reference evidence="1 2" key="1">
    <citation type="submission" date="2019-04" db="EMBL/GenBank/DDBJ databases">
        <title>Azoarcus nasutitermitis sp. nov. isolated from termite nest.</title>
        <authorList>
            <person name="Lin S.-Y."/>
            <person name="Hameed A."/>
            <person name="Hsu Y.-H."/>
            <person name="Young C.-C."/>
        </authorList>
    </citation>
    <scope>NUCLEOTIDE SEQUENCE [LARGE SCALE GENOMIC DNA]</scope>
    <source>
        <strain evidence="1 2">CC-YHH838</strain>
    </source>
</reference>
<protein>
    <submittedName>
        <fullName evidence="1">Uncharacterized protein</fullName>
    </submittedName>
</protein>
<organism evidence="1 2">
    <name type="scientific">Pseudothauera nasutitermitis</name>
    <dbReference type="NCBI Taxonomy" id="2565930"/>
    <lineage>
        <taxon>Bacteria</taxon>
        <taxon>Pseudomonadati</taxon>
        <taxon>Pseudomonadota</taxon>
        <taxon>Betaproteobacteria</taxon>
        <taxon>Rhodocyclales</taxon>
        <taxon>Zoogloeaceae</taxon>
        <taxon>Pseudothauera</taxon>
    </lineage>
</organism>
<name>A0A4S4APD2_9RHOO</name>
<sequence>MLEIVVERAGELVTTSLAIAEGTEVEHKNVLGLIRKYADDLDEFGRVAFETRPFETAGGVQRQEIAFLNEPQSTLLLTYMRNSDIVRGFKKALVRAFFDLRGRVRAAHAAPGPFLTGNPAHAADQFVSADRIFRSILRSSRSAGLPLPRALRRANEVARHRTGIDMLEELDAPDLATANTPALLDPFGVHAFCGAWLSGALPLPAVPCRSADLYAAYSHWRATDNVPAGHLPRVVAAMTRRPDLRHRRARYLDEAGRAVMAGFVLPEHELMPPAGVSQAEWLTARANEFARALGRWEDCWA</sequence>
<dbReference type="Proteomes" id="UP000308430">
    <property type="component" value="Unassembled WGS sequence"/>
</dbReference>
<gene>
    <name evidence="1" type="ORF">E6C76_20125</name>
</gene>
<dbReference type="AlphaFoldDB" id="A0A4S4APD2"/>
<comment type="caution">
    <text evidence="1">The sequence shown here is derived from an EMBL/GenBank/DDBJ whole genome shotgun (WGS) entry which is preliminary data.</text>
</comment>
<proteinExistence type="predicted"/>
<evidence type="ECO:0000313" key="2">
    <source>
        <dbReference type="Proteomes" id="UP000308430"/>
    </source>
</evidence>